<evidence type="ECO:0000313" key="2">
    <source>
        <dbReference type="EMBL" id="QDZ11999.1"/>
    </source>
</evidence>
<keyword evidence="1" id="KW-0472">Membrane</keyword>
<accession>A0A5B8LVV1</accession>
<keyword evidence="3" id="KW-1185">Reference proteome</keyword>
<gene>
    <name evidence="2" type="ORF">FPZ08_15365</name>
</gene>
<keyword evidence="1" id="KW-1133">Transmembrane helix</keyword>
<feature type="transmembrane region" description="Helical" evidence="1">
    <location>
        <begin position="21"/>
        <end position="45"/>
    </location>
</feature>
<dbReference type="Proteomes" id="UP000315364">
    <property type="component" value="Chromosome"/>
</dbReference>
<dbReference type="RefSeq" id="WP_146290814.1">
    <property type="nucleotide sequence ID" value="NZ_CP042304.1"/>
</dbReference>
<evidence type="ECO:0000313" key="3">
    <source>
        <dbReference type="Proteomes" id="UP000315364"/>
    </source>
</evidence>
<name>A0A5B8LVV1_9HYPH</name>
<proteinExistence type="predicted"/>
<dbReference type="AlphaFoldDB" id="A0A5B8LVV1"/>
<dbReference type="OrthoDB" id="7597200at2"/>
<protein>
    <submittedName>
        <fullName evidence="2">Uncharacterized protein</fullName>
    </submittedName>
</protein>
<evidence type="ECO:0000256" key="1">
    <source>
        <dbReference type="SAM" id="Phobius"/>
    </source>
</evidence>
<dbReference type="KEGG" id="dea:FPZ08_15365"/>
<dbReference type="EMBL" id="CP042304">
    <property type="protein sequence ID" value="QDZ11999.1"/>
    <property type="molecule type" value="Genomic_DNA"/>
</dbReference>
<organism evidence="2 3">
    <name type="scientific">Devosia ginsengisoli</name>
    <dbReference type="NCBI Taxonomy" id="400770"/>
    <lineage>
        <taxon>Bacteria</taxon>
        <taxon>Pseudomonadati</taxon>
        <taxon>Pseudomonadota</taxon>
        <taxon>Alphaproteobacteria</taxon>
        <taxon>Hyphomicrobiales</taxon>
        <taxon>Devosiaceae</taxon>
        <taxon>Devosia</taxon>
    </lineage>
</organism>
<reference evidence="2 3" key="1">
    <citation type="submission" date="2019-07" db="EMBL/GenBank/DDBJ databases">
        <title>Full genome sequence of Devosia sp. Gsoil 520.</title>
        <authorList>
            <person name="Im W.-T."/>
        </authorList>
    </citation>
    <scope>NUCLEOTIDE SEQUENCE [LARGE SCALE GENOMIC DNA]</scope>
    <source>
        <strain evidence="2 3">Gsoil 520</strain>
    </source>
</reference>
<sequence>MSTPTLAHDSDDRRRRSTRRMLAIAAIVIVGVLLAANAHLVYVAFSSQPDCVAHLKGEGEHGTYRAAKSAC</sequence>
<keyword evidence="1" id="KW-0812">Transmembrane</keyword>